<dbReference type="InterPro" id="IPR029410">
    <property type="entry name" value="CAP_assoc"/>
</dbReference>
<dbReference type="Proteomes" id="UP001218246">
    <property type="component" value="Unassembled WGS sequence"/>
</dbReference>
<dbReference type="CDD" id="cd05379">
    <property type="entry name" value="CAP_bacterial"/>
    <property type="match status" value="1"/>
</dbReference>
<dbReference type="PANTHER" id="PTHR31157">
    <property type="entry name" value="SCP DOMAIN-CONTAINING PROTEIN"/>
    <property type="match status" value="1"/>
</dbReference>
<name>A0ABT6H175_9BACI</name>
<dbReference type="Pfam" id="PF14504">
    <property type="entry name" value="CAP_assoc_N"/>
    <property type="match status" value="1"/>
</dbReference>
<dbReference type="InterPro" id="IPR014044">
    <property type="entry name" value="CAP_dom"/>
</dbReference>
<feature type="domain" description="CAP-associated" evidence="2">
    <location>
        <begin position="57"/>
        <end position="196"/>
    </location>
</feature>
<proteinExistence type="predicted"/>
<comment type="caution">
    <text evidence="3">The sequence shown here is derived from an EMBL/GenBank/DDBJ whole genome shotgun (WGS) entry which is preliminary data.</text>
</comment>
<evidence type="ECO:0000259" key="1">
    <source>
        <dbReference type="Pfam" id="PF00188"/>
    </source>
</evidence>
<dbReference type="Pfam" id="PF00188">
    <property type="entry name" value="CAP"/>
    <property type="match status" value="1"/>
</dbReference>
<evidence type="ECO:0000313" key="3">
    <source>
        <dbReference type="EMBL" id="MDG5752483.1"/>
    </source>
</evidence>
<dbReference type="InterPro" id="IPR035940">
    <property type="entry name" value="CAP_sf"/>
</dbReference>
<feature type="domain" description="SCP" evidence="1">
    <location>
        <begin position="227"/>
        <end position="332"/>
    </location>
</feature>
<evidence type="ECO:0000313" key="4">
    <source>
        <dbReference type="Proteomes" id="UP001218246"/>
    </source>
</evidence>
<evidence type="ECO:0000259" key="2">
    <source>
        <dbReference type="Pfam" id="PF14504"/>
    </source>
</evidence>
<protein>
    <submittedName>
        <fullName evidence="3">CAP domain-containing protein</fullName>
    </submittedName>
</protein>
<gene>
    <name evidence="3" type="ORF">P6P90_00520</name>
</gene>
<keyword evidence="4" id="KW-1185">Reference proteome</keyword>
<accession>A0ABT6H175</accession>
<dbReference type="RefSeq" id="WP_124564919.1">
    <property type="nucleotide sequence ID" value="NZ_JARRRY010000001.1"/>
</dbReference>
<organism evidence="3 4">
    <name type="scientific">Ectobacillus antri</name>
    <dbReference type="NCBI Taxonomy" id="2486280"/>
    <lineage>
        <taxon>Bacteria</taxon>
        <taxon>Bacillati</taxon>
        <taxon>Bacillota</taxon>
        <taxon>Bacilli</taxon>
        <taxon>Bacillales</taxon>
        <taxon>Bacillaceae</taxon>
        <taxon>Ectobacillus</taxon>
    </lineage>
</organism>
<dbReference type="PANTHER" id="PTHR31157:SF26">
    <property type="entry name" value="SCP-LIKE EXTRACELLULAR PROTEIN"/>
    <property type="match status" value="1"/>
</dbReference>
<reference evidence="3 4" key="1">
    <citation type="submission" date="2023-04" db="EMBL/GenBank/DDBJ databases">
        <title>Ectobacillus antri isolated from activated sludge.</title>
        <authorList>
            <person name="Yan P."/>
            <person name="Liu X."/>
        </authorList>
    </citation>
    <scope>NUCLEOTIDE SEQUENCE [LARGE SCALE GENOMIC DNA]</scope>
    <source>
        <strain evidence="3 4">C18H</strain>
    </source>
</reference>
<dbReference type="Gene3D" id="3.40.33.10">
    <property type="entry name" value="CAP"/>
    <property type="match status" value="1"/>
</dbReference>
<dbReference type="EMBL" id="JARULN010000001">
    <property type="protein sequence ID" value="MDG5752483.1"/>
    <property type="molecule type" value="Genomic_DNA"/>
</dbReference>
<sequence length="341" mass="39213">MKTLLRIIAVTIVLLVGNLYGKLLINEYVTKKPKQQFKPHISENLTQHAEPSVAQLLGRELESLLAEYGEPERVEPSAYGYEWWIYNQNLQSYVQFGIQNHKVVTIYAAGVSANVLPFRIQQTHAEIYEQFPFSYEIALKHENSSYQFELSEEEFNEQPLVALPNGWAQLYFDKFTRELVGVRFMDEEVLLKQRPYQLVYSGELLEPPNLSYSNLVQVEQGNARQVLDLTNVIRLQHELPLLKWDESAAQVAYLHSKDMKEENYFAHESPKYGTLGDRLNKGAVQFKAAGENIAAHYLDAIAAVQGWLNSEGHRKNVLNEQFTNLGVGVHQTFYTENFLQK</sequence>
<dbReference type="SUPFAM" id="SSF55797">
    <property type="entry name" value="PR-1-like"/>
    <property type="match status" value="1"/>
</dbReference>